<comment type="caution">
    <text evidence="2">The sequence shown here is derived from an EMBL/GenBank/DDBJ whole genome shotgun (WGS) entry which is preliminary data.</text>
</comment>
<proteinExistence type="predicted"/>
<keyword evidence="3" id="KW-1185">Reference proteome</keyword>
<name>A0ABQ8R501_FUSEQ</name>
<feature type="region of interest" description="Disordered" evidence="1">
    <location>
        <begin position="359"/>
        <end position="379"/>
    </location>
</feature>
<evidence type="ECO:0000313" key="2">
    <source>
        <dbReference type="EMBL" id="KAJ4127068.1"/>
    </source>
</evidence>
<organism evidence="2 3">
    <name type="scientific">Fusarium equiseti</name>
    <name type="common">Fusarium scirpi</name>
    <dbReference type="NCBI Taxonomy" id="61235"/>
    <lineage>
        <taxon>Eukaryota</taxon>
        <taxon>Fungi</taxon>
        <taxon>Dikarya</taxon>
        <taxon>Ascomycota</taxon>
        <taxon>Pezizomycotina</taxon>
        <taxon>Sordariomycetes</taxon>
        <taxon>Hypocreomycetidae</taxon>
        <taxon>Hypocreales</taxon>
        <taxon>Nectriaceae</taxon>
        <taxon>Fusarium</taxon>
        <taxon>Fusarium incarnatum-equiseti species complex</taxon>
    </lineage>
</organism>
<dbReference type="Proteomes" id="UP001152024">
    <property type="component" value="Unassembled WGS sequence"/>
</dbReference>
<reference evidence="2" key="1">
    <citation type="submission" date="2022-09" db="EMBL/GenBank/DDBJ databases">
        <title>Fusarium specimens isolated from Avocado Roots.</title>
        <authorList>
            <person name="Stajich J."/>
            <person name="Roper C."/>
            <person name="Heimlech-Rivalta G."/>
        </authorList>
    </citation>
    <scope>NUCLEOTIDE SEQUENCE</scope>
    <source>
        <strain evidence="2">CF00095</strain>
    </source>
</reference>
<protein>
    <recommendedName>
        <fullName evidence="4">BTB domain-containing protein</fullName>
    </recommendedName>
</protein>
<sequence length="379" mass="42930">MDSGYPKSVYRGDIYKAFFQDGEYFWVHCLVLKRYRELNKRIYDDPDETWHWCVDLKEFEHDTGHSIIHYLYTGNYQCLQASGRRKAVEANDHELAEGLKVCIAADSLLLVSLHTQAQLEIERVGDRLSLRDIFAVVENLKISLCQVPRFRNYLQQRMASAKFGAPGEDMRQVVIGLASVNTLSTLSLKAMVLKHRQEVFDDNKTRIATPNRHLEKPNVQEALHEAEESTVLQLLEKEIEKRKEGGKKLKGKERNFLTMLECAASVLRSAGQEKESEKTKGVLANESTIDENKKTVLGQTEPPEDSDDESKPVEAVSKSKSKGKGKGKIEAWLRLDSDSYHAHPLGLEDNRSDWTVSVTEMTPSSKGGSWDVLECGSEE</sequence>
<evidence type="ECO:0000313" key="3">
    <source>
        <dbReference type="Proteomes" id="UP001152024"/>
    </source>
</evidence>
<feature type="compositionally biased region" description="Basic and acidic residues" evidence="1">
    <location>
        <begin position="271"/>
        <end position="280"/>
    </location>
</feature>
<accession>A0ABQ8R501</accession>
<evidence type="ECO:0000256" key="1">
    <source>
        <dbReference type="SAM" id="MobiDB-lite"/>
    </source>
</evidence>
<feature type="region of interest" description="Disordered" evidence="1">
    <location>
        <begin position="268"/>
        <end position="328"/>
    </location>
</feature>
<evidence type="ECO:0008006" key="4">
    <source>
        <dbReference type="Google" id="ProtNLM"/>
    </source>
</evidence>
<gene>
    <name evidence="2" type="ORF">NW768_008691</name>
</gene>
<dbReference type="EMBL" id="JAOQBH010000013">
    <property type="protein sequence ID" value="KAJ4127068.1"/>
    <property type="molecule type" value="Genomic_DNA"/>
</dbReference>